<dbReference type="InterPro" id="IPR051683">
    <property type="entry name" value="Enoyl-CoA_Hydratase/Isomerase"/>
</dbReference>
<evidence type="ECO:0000256" key="2">
    <source>
        <dbReference type="SAM" id="MobiDB-lite"/>
    </source>
</evidence>
<feature type="region of interest" description="Disordered" evidence="2">
    <location>
        <begin position="551"/>
        <end position="577"/>
    </location>
</feature>
<comment type="caution">
    <text evidence="3">The sequence shown here is derived from an EMBL/GenBank/DDBJ whole genome shotgun (WGS) entry which is preliminary data.</text>
</comment>
<dbReference type="EMBL" id="BJHW01000001">
    <property type="protein sequence ID" value="GDY54510.1"/>
    <property type="molecule type" value="Genomic_DNA"/>
</dbReference>
<dbReference type="SUPFAM" id="SSF52096">
    <property type="entry name" value="ClpP/crotonase"/>
    <property type="match status" value="1"/>
</dbReference>
<feature type="compositionally biased region" description="Low complexity" evidence="2">
    <location>
        <begin position="1"/>
        <end position="18"/>
    </location>
</feature>
<accession>A0A4D4L671</accession>
<dbReference type="CDD" id="cd06558">
    <property type="entry name" value="crotonase-like"/>
    <property type="match status" value="1"/>
</dbReference>
<dbReference type="PANTHER" id="PTHR42964:SF1">
    <property type="entry name" value="POLYKETIDE BIOSYNTHESIS ENOYL-COA HYDRATASE PKSH-RELATED"/>
    <property type="match status" value="1"/>
</dbReference>
<dbReference type="GO" id="GO:0003824">
    <property type="term" value="F:catalytic activity"/>
    <property type="evidence" value="ECO:0007669"/>
    <property type="project" value="UniProtKB-ARBA"/>
</dbReference>
<comment type="similarity">
    <text evidence="1">Belongs to the enoyl-CoA hydratase/isomerase family.</text>
</comment>
<dbReference type="InterPro" id="IPR029045">
    <property type="entry name" value="ClpP/crotonase-like_dom_sf"/>
</dbReference>
<organism evidence="3 4">
    <name type="scientific">Streptomyces violaceusniger</name>
    <dbReference type="NCBI Taxonomy" id="68280"/>
    <lineage>
        <taxon>Bacteria</taxon>
        <taxon>Bacillati</taxon>
        <taxon>Actinomycetota</taxon>
        <taxon>Actinomycetes</taxon>
        <taxon>Kitasatosporales</taxon>
        <taxon>Streptomycetaceae</taxon>
        <taxon>Streptomyces</taxon>
        <taxon>Streptomyces violaceusniger group</taxon>
    </lineage>
</organism>
<dbReference type="InterPro" id="IPR001753">
    <property type="entry name" value="Enoyl-CoA_hydra/iso"/>
</dbReference>
<dbReference type="AlphaFoldDB" id="A0A4D4L671"/>
<evidence type="ECO:0000256" key="1">
    <source>
        <dbReference type="ARBA" id="ARBA00005254"/>
    </source>
</evidence>
<feature type="compositionally biased region" description="Low complexity" evidence="2">
    <location>
        <begin position="429"/>
        <end position="440"/>
    </location>
</feature>
<dbReference type="Pfam" id="PF00378">
    <property type="entry name" value="ECH_1"/>
    <property type="match status" value="1"/>
</dbReference>
<protein>
    <recommendedName>
        <fullName evidence="5">Enoyl-CoA hydratase</fullName>
    </recommendedName>
</protein>
<evidence type="ECO:0008006" key="5">
    <source>
        <dbReference type="Google" id="ProtNLM"/>
    </source>
</evidence>
<dbReference type="Proteomes" id="UP000301309">
    <property type="component" value="Unassembled WGS sequence"/>
</dbReference>
<feature type="region of interest" description="Disordered" evidence="2">
    <location>
        <begin position="305"/>
        <end position="440"/>
    </location>
</feature>
<feature type="compositionally biased region" description="Low complexity" evidence="2">
    <location>
        <begin position="308"/>
        <end position="374"/>
    </location>
</feature>
<feature type="compositionally biased region" description="Polar residues" evidence="2">
    <location>
        <begin position="22"/>
        <end position="38"/>
    </location>
</feature>
<feature type="compositionally biased region" description="Basic residues" evidence="2">
    <location>
        <begin position="378"/>
        <end position="397"/>
    </location>
</feature>
<keyword evidence="4" id="KW-1185">Reference proteome</keyword>
<feature type="compositionally biased region" description="Basic and acidic residues" evidence="2">
    <location>
        <begin position="552"/>
        <end position="577"/>
    </location>
</feature>
<dbReference type="Gene3D" id="1.10.12.10">
    <property type="entry name" value="Lyase 2-enoyl-coa Hydratase, Chain A, domain 2"/>
    <property type="match status" value="1"/>
</dbReference>
<evidence type="ECO:0000313" key="3">
    <source>
        <dbReference type="EMBL" id="GDY54510.1"/>
    </source>
</evidence>
<feature type="region of interest" description="Disordered" evidence="2">
    <location>
        <begin position="1"/>
        <end position="52"/>
    </location>
</feature>
<reference evidence="3 4" key="1">
    <citation type="journal article" date="2020" name="Int. J. Syst. Evol. Microbiol.">
        <title>Reclassification of Streptomyces castelarensis and Streptomyces sporoclivatus as later heterotypic synonyms of Streptomyces antimycoticus.</title>
        <authorList>
            <person name="Komaki H."/>
            <person name="Tamura T."/>
        </authorList>
    </citation>
    <scope>NUCLEOTIDE SEQUENCE [LARGE SCALE GENOMIC DNA]</scope>
    <source>
        <strain evidence="3 4">NBRC 13459</strain>
    </source>
</reference>
<gene>
    <name evidence="3" type="ORF">SVIO_051330</name>
</gene>
<dbReference type="NCBIfam" id="NF005879">
    <property type="entry name" value="PRK07827.1"/>
    <property type="match status" value="1"/>
</dbReference>
<proteinExistence type="inferred from homology"/>
<dbReference type="PANTHER" id="PTHR42964">
    <property type="entry name" value="ENOYL-COA HYDRATASE"/>
    <property type="match status" value="1"/>
</dbReference>
<dbReference type="Gene3D" id="3.90.226.10">
    <property type="entry name" value="2-enoyl-CoA Hydratase, Chain A, domain 1"/>
    <property type="match status" value="1"/>
</dbReference>
<name>A0A4D4L671_STRVO</name>
<dbReference type="InterPro" id="IPR014748">
    <property type="entry name" value="Enoyl-CoA_hydra_C"/>
</dbReference>
<evidence type="ECO:0000313" key="4">
    <source>
        <dbReference type="Proteomes" id="UP000301309"/>
    </source>
</evidence>
<sequence>MTDGPTTGPTTDRPQTDGLRTDGSTTDGLRTDGSTTDGLTAGGSTADGLTADAPTPLVRTAFARGITTLTLDSPHNRNALSSRLVAELREALAAAGRDDRVRAVLLTHTGTTFCAGADLGEPPSASGASGLVALLRSIVELPKPVVARVTGHVRAGGLGLLGACDISAAGRGASFAFTEARLGLAPAVISMPLLPRLDRRAAARYYLTGERFDAAEAARIGLVTLADPEGDADEALAPVLDGLRRGSPQGLAESKRLVTADVLRAFDRDGEALAALSARLFASEEAREGMTSFLERRDPAWVRQTASDAGAAADTGAIPDAGAPDAGAAPDAGPRGPRGTRAPAGRPDDPPYGGARPQAAQAGPQPRHPQTAAGGRRGLPRRARLGRFHGRGGRRAGRGVAGRGPAPLPDPRGPFHGRRRACRRGTLGGAARPSRPARGGRVPAVVEALVTLYTGPLFRAALQLWVAASYEEQLGARVAALEAKIGRETHRMAVELLGADESVPGVREAVQGLLDMGRGLGLANLLTDDGHRRERVVAQWSRILEGILTPKGPDDHVANNHSADDHPADDHSAPAAS</sequence>